<feature type="transmembrane region" description="Helical" evidence="9">
    <location>
        <begin position="39"/>
        <end position="60"/>
    </location>
</feature>
<comment type="similarity">
    <text evidence="1 9 10">Belongs to the peptidase A8 family.</text>
</comment>
<evidence type="ECO:0000256" key="5">
    <source>
        <dbReference type="ARBA" id="ARBA00022750"/>
    </source>
</evidence>
<feature type="transmembrane region" description="Helical" evidence="9">
    <location>
        <begin position="132"/>
        <end position="156"/>
    </location>
</feature>
<feature type="transmembrane region" description="Helical" evidence="9">
    <location>
        <begin position="99"/>
        <end position="120"/>
    </location>
</feature>
<dbReference type="Proteomes" id="UP000826014">
    <property type="component" value="Chromosome"/>
</dbReference>
<organism evidence="11 12">
    <name type="scientific">Candidatus Rhabdochlamydia oedothoracis</name>
    <dbReference type="NCBI Taxonomy" id="2720720"/>
    <lineage>
        <taxon>Bacteria</taxon>
        <taxon>Pseudomonadati</taxon>
        <taxon>Chlamydiota</taxon>
        <taxon>Chlamydiia</taxon>
        <taxon>Parachlamydiales</taxon>
        <taxon>Candidatus Rhabdochlamydiaceae</taxon>
        <taxon>Candidatus Rhabdochlamydia</taxon>
    </lineage>
</organism>
<dbReference type="EC" id="3.4.23.36" evidence="9"/>
<accession>A0ABX8V2C5</accession>
<reference evidence="11 12" key="1">
    <citation type="journal article" date="2022" name="bioRxiv">
        <title>Ecology and evolution of chlamydial symbionts of arthropods.</title>
        <authorList>
            <person name="Halter T."/>
            <person name="Koestlbacher S."/>
            <person name="Collingro A."/>
            <person name="Sixt B.S."/>
            <person name="Toenshoff E.R."/>
            <person name="Hendrickx F."/>
            <person name="Kostanjsek R."/>
            <person name="Horn M."/>
        </authorList>
    </citation>
    <scope>NUCLEOTIDE SEQUENCE [LARGE SCALE GENOMIC DNA]</scope>
    <source>
        <strain evidence="11">W744xW776</strain>
    </source>
</reference>
<dbReference type="GO" id="GO:0004190">
    <property type="term" value="F:aspartic-type endopeptidase activity"/>
    <property type="evidence" value="ECO:0007669"/>
    <property type="project" value="UniProtKB-EC"/>
</dbReference>
<keyword evidence="5 9" id="KW-0064">Aspartyl protease</keyword>
<keyword evidence="8 9" id="KW-0472">Membrane</keyword>
<sequence length="169" mass="19216">MAFKMSWKLSLLAISIFLFDALLKMYVHYFVTPMNFCYFPYGGIGVFHALGIEFVITHVINKGAMWGLFANCQFLLVSIRIFIIAALGYYLYVKQISNYRTVCLMLILAGAVGNVFDCIIYGHVIDMFCFIFWGYVYPVFNIADAAIFCGILMMLLETTCFKTVASSLK</sequence>
<evidence type="ECO:0000256" key="10">
    <source>
        <dbReference type="RuleBase" id="RU004181"/>
    </source>
</evidence>
<evidence type="ECO:0000256" key="9">
    <source>
        <dbReference type="HAMAP-Rule" id="MF_00161"/>
    </source>
</evidence>
<name>A0ABX8V2C5_9BACT</name>
<comment type="pathway">
    <text evidence="9">Protein modification; lipoprotein biosynthesis (signal peptide cleavage).</text>
</comment>
<evidence type="ECO:0000256" key="1">
    <source>
        <dbReference type="ARBA" id="ARBA00006139"/>
    </source>
</evidence>
<dbReference type="PANTHER" id="PTHR33695:SF1">
    <property type="entry name" value="LIPOPROTEIN SIGNAL PEPTIDASE"/>
    <property type="match status" value="1"/>
</dbReference>
<dbReference type="Pfam" id="PF01252">
    <property type="entry name" value="Peptidase_A8"/>
    <property type="match status" value="1"/>
</dbReference>
<dbReference type="NCBIfam" id="TIGR00077">
    <property type="entry name" value="lspA"/>
    <property type="match status" value="1"/>
</dbReference>
<keyword evidence="3 9" id="KW-0645">Protease</keyword>
<feature type="active site" evidence="9">
    <location>
        <position position="126"/>
    </location>
</feature>
<proteinExistence type="inferred from homology"/>
<dbReference type="EMBL" id="CP075587">
    <property type="protein sequence ID" value="QYF49395.1"/>
    <property type="molecule type" value="Genomic_DNA"/>
</dbReference>
<feature type="transmembrane region" description="Helical" evidence="9">
    <location>
        <begin position="72"/>
        <end position="93"/>
    </location>
</feature>
<evidence type="ECO:0000256" key="7">
    <source>
        <dbReference type="ARBA" id="ARBA00022989"/>
    </source>
</evidence>
<comment type="catalytic activity">
    <reaction evidence="9">
        <text>Release of signal peptides from bacterial membrane prolipoproteins. Hydrolyzes -Xaa-Yaa-Zaa-|-(S,diacylglyceryl)Cys-, in which Xaa is hydrophobic (preferably Leu), and Yaa (Ala or Ser) and Zaa (Gly or Ala) have small, neutral side chains.</text>
        <dbReference type="EC" id="3.4.23.36"/>
    </reaction>
</comment>
<keyword evidence="7 9" id="KW-1133">Transmembrane helix</keyword>
<keyword evidence="6 9" id="KW-0378">Hydrolase</keyword>
<evidence type="ECO:0000256" key="6">
    <source>
        <dbReference type="ARBA" id="ARBA00022801"/>
    </source>
</evidence>
<evidence type="ECO:0000256" key="3">
    <source>
        <dbReference type="ARBA" id="ARBA00022670"/>
    </source>
</evidence>
<keyword evidence="12" id="KW-1185">Reference proteome</keyword>
<dbReference type="PANTHER" id="PTHR33695">
    <property type="entry name" value="LIPOPROTEIN SIGNAL PEPTIDASE"/>
    <property type="match status" value="1"/>
</dbReference>
<dbReference type="PRINTS" id="PR00781">
    <property type="entry name" value="LIPOSIGPTASE"/>
</dbReference>
<dbReference type="RefSeq" id="WP_215217601.1">
    <property type="nucleotide sequence ID" value="NZ_CP075587.1"/>
</dbReference>
<keyword evidence="4 9" id="KW-0812">Transmembrane</keyword>
<keyword evidence="11" id="KW-0449">Lipoprotein</keyword>
<dbReference type="InterPro" id="IPR001872">
    <property type="entry name" value="Peptidase_A8"/>
</dbReference>
<protein>
    <recommendedName>
        <fullName evidence="9">Lipoprotein signal peptidase</fullName>
        <ecNumber evidence="9">3.4.23.36</ecNumber>
    </recommendedName>
    <alternativeName>
        <fullName evidence="9">Prolipoprotein signal peptidase</fullName>
    </alternativeName>
    <alternativeName>
        <fullName evidence="9">Signal peptidase II</fullName>
        <shortName evidence="9">SPase II</shortName>
    </alternativeName>
</protein>
<feature type="active site" evidence="9">
    <location>
        <position position="144"/>
    </location>
</feature>
<evidence type="ECO:0000256" key="4">
    <source>
        <dbReference type="ARBA" id="ARBA00022692"/>
    </source>
</evidence>
<evidence type="ECO:0000313" key="11">
    <source>
        <dbReference type="EMBL" id="QYF49395.1"/>
    </source>
</evidence>
<comment type="function">
    <text evidence="9">This protein specifically catalyzes the removal of signal peptides from prolipoproteins.</text>
</comment>
<evidence type="ECO:0000256" key="2">
    <source>
        <dbReference type="ARBA" id="ARBA00022475"/>
    </source>
</evidence>
<evidence type="ECO:0000256" key="8">
    <source>
        <dbReference type="ARBA" id="ARBA00023136"/>
    </source>
</evidence>
<gene>
    <name evidence="9" type="primary">lspA</name>
    <name evidence="11" type="ORF">RHABOEDO_001727</name>
</gene>
<comment type="subcellular location">
    <subcellularLocation>
        <location evidence="9">Cell membrane</location>
        <topology evidence="9">Multi-pass membrane protein</topology>
    </subcellularLocation>
</comment>
<dbReference type="HAMAP" id="MF_00161">
    <property type="entry name" value="LspA"/>
    <property type="match status" value="1"/>
</dbReference>
<evidence type="ECO:0000313" key="12">
    <source>
        <dbReference type="Proteomes" id="UP000826014"/>
    </source>
</evidence>
<keyword evidence="2 9" id="KW-1003">Cell membrane</keyword>